<keyword evidence="6 11" id="KW-0378">Hydrolase</keyword>
<evidence type="ECO:0000256" key="9">
    <source>
        <dbReference type="ARBA" id="ARBA00023006"/>
    </source>
</evidence>
<dbReference type="VEuPathDB" id="FungiDB:GVI51_J07161"/>
<evidence type="ECO:0000313" key="14">
    <source>
        <dbReference type="Proteomes" id="UP000054886"/>
    </source>
</evidence>
<comment type="similarity">
    <text evidence="2 11">Belongs to the peptidase C54 family.</text>
</comment>
<dbReference type="GO" id="GO:0000407">
    <property type="term" value="C:phagophore assembly site"/>
    <property type="evidence" value="ECO:0007669"/>
    <property type="project" value="UniProtKB-SubCell"/>
</dbReference>
<dbReference type="GO" id="GO:0005634">
    <property type="term" value="C:nucleus"/>
    <property type="evidence" value="ECO:0007669"/>
    <property type="project" value="UniProtKB-SubCell"/>
</dbReference>
<keyword evidence="3" id="KW-0813">Transport</keyword>
<dbReference type="GO" id="GO:0006612">
    <property type="term" value="P:protein targeting to membrane"/>
    <property type="evidence" value="ECO:0007669"/>
    <property type="project" value="EnsemblFungi"/>
</dbReference>
<keyword evidence="4 11" id="KW-0963">Cytoplasm</keyword>
<proteinExistence type="inferred from homology"/>
<protein>
    <recommendedName>
        <fullName evidence="11">Cysteine protease</fullName>
        <ecNumber evidence="11">3.4.22.-</ecNumber>
    </recommendedName>
</protein>
<accession>A0A0W0CEY3</accession>
<dbReference type="AlphaFoldDB" id="A0A0W0CEY3"/>
<keyword evidence="5 11" id="KW-0645">Protease</keyword>
<keyword evidence="7" id="KW-0788">Thiol protease</keyword>
<evidence type="ECO:0000256" key="5">
    <source>
        <dbReference type="ARBA" id="ARBA00022670"/>
    </source>
</evidence>
<evidence type="ECO:0000256" key="10">
    <source>
        <dbReference type="ARBA" id="ARBA00029362"/>
    </source>
</evidence>
<comment type="subcellular location">
    <subcellularLocation>
        <location evidence="11">Nucleus</location>
    </subcellularLocation>
    <subcellularLocation>
        <location evidence="11">Cytoplasm</location>
    </subcellularLocation>
    <subcellularLocation>
        <location evidence="1">Preautophagosomal structure</location>
    </subcellularLocation>
</comment>
<dbReference type="GO" id="GO:0000045">
    <property type="term" value="P:autophagosome assembly"/>
    <property type="evidence" value="ECO:0007669"/>
    <property type="project" value="EnsemblFungi"/>
</dbReference>
<dbReference type="GO" id="GO:0004197">
    <property type="term" value="F:cysteine-type endopeptidase activity"/>
    <property type="evidence" value="ECO:0007669"/>
    <property type="project" value="EnsemblFungi"/>
</dbReference>
<evidence type="ECO:0000256" key="6">
    <source>
        <dbReference type="ARBA" id="ARBA00022801"/>
    </source>
</evidence>
<dbReference type="EMBL" id="LLZZ01000043">
    <property type="protein sequence ID" value="KTB11175.1"/>
    <property type="molecule type" value="Genomic_DNA"/>
</dbReference>
<dbReference type="GO" id="GO:0005829">
    <property type="term" value="C:cytosol"/>
    <property type="evidence" value="ECO:0007669"/>
    <property type="project" value="EnsemblFungi"/>
</dbReference>
<dbReference type="PANTHER" id="PTHR22624:SF49">
    <property type="entry name" value="CYSTEINE PROTEASE"/>
    <property type="match status" value="1"/>
</dbReference>
<dbReference type="Pfam" id="PF03416">
    <property type="entry name" value="Peptidase_C54"/>
    <property type="match status" value="1"/>
</dbReference>
<evidence type="ECO:0000256" key="2">
    <source>
        <dbReference type="ARBA" id="ARBA00010958"/>
    </source>
</evidence>
<dbReference type="PANTHER" id="PTHR22624">
    <property type="entry name" value="CYSTEINE PROTEASE ATG4"/>
    <property type="match status" value="1"/>
</dbReference>
<dbReference type="InterPro" id="IPR046792">
    <property type="entry name" value="Peptidase_C54_cat"/>
</dbReference>
<dbReference type="Proteomes" id="UP000054886">
    <property type="component" value="Unassembled WGS sequence"/>
</dbReference>
<comment type="caution">
    <text evidence="13">The sequence shown here is derived from an EMBL/GenBank/DDBJ whole genome shotgun (WGS) entry which is preliminary data.</text>
</comment>
<dbReference type="SUPFAM" id="SSF54001">
    <property type="entry name" value="Cysteine proteinases"/>
    <property type="match status" value="1"/>
</dbReference>
<dbReference type="VEuPathDB" id="FungiDB:GWK60_J07139"/>
<dbReference type="GO" id="GO:0019786">
    <property type="term" value="F:protein-phosphatidylethanolamide deconjugating activity"/>
    <property type="evidence" value="ECO:0007669"/>
    <property type="project" value="EnsemblFungi"/>
</dbReference>
<evidence type="ECO:0000256" key="1">
    <source>
        <dbReference type="ARBA" id="ARBA00004329"/>
    </source>
</evidence>
<dbReference type="GO" id="GO:0032258">
    <property type="term" value="P:cytoplasm to vacuole targeting by the Cvt pathway"/>
    <property type="evidence" value="ECO:0007669"/>
    <property type="project" value="EnsemblFungi"/>
</dbReference>
<dbReference type="InterPro" id="IPR005078">
    <property type="entry name" value="Peptidase_C54"/>
</dbReference>
<sequence>METIHNISNRLQEVLATNKSVNVDTDNDSLSSNQEDNEVEKVRHLVVILGEKYSYAVDRNTGIIALMQWFTTNSEIPEEILNAIRSKLNFTYRTNFEPIERAPDGPSPINPLIMLRINPMDAIENVFNNRECFFTDVGWGCMIRTGQSLLGNALQRVKSTVKDQPYIYEMDDTKEITDLFKDNTKSAFSLQNFVKCGRIYNKIAPGEWFGPATTATCIRYLIQENPCYGIEACYISVSSGDIFKENIQGMIDRYPNGNILILLGIKLGLDSVHERYWGEIKTMLESPFSVGIAGGRPSSSLYFFGYFDDTLLFFDPHNSQTALIDDFDESCHTENFGKLNFSDLDPSMLLGFLLPCSKWDEFQEFTSLLTIVNVLDGMDQYRDPDLNSNDIGNVELSPQLKLSQTPDAITDDDYVDIGALIQGNSMNINDRDNGYQEVQCKNQQIVIMDSLNETKPLEIEKVLVGQGTNLVNATTPCREAFPK</sequence>
<comment type="catalytic activity">
    <reaction evidence="10">
        <text>[protein]-C-terminal L-amino acid-glycyl-phosphatidylethanolamide + H2O = [protein]-C-terminal L-amino acid-glycine + a 1,2-diacyl-sn-glycero-3-phosphoethanolamine</text>
        <dbReference type="Rhea" id="RHEA:67548"/>
        <dbReference type="Rhea" id="RHEA-COMP:17323"/>
        <dbReference type="Rhea" id="RHEA-COMP:17324"/>
        <dbReference type="ChEBI" id="CHEBI:15377"/>
        <dbReference type="ChEBI" id="CHEBI:64612"/>
        <dbReference type="ChEBI" id="CHEBI:172940"/>
        <dbReference type="ChEBI" id="CHEBI:172941"/>
    </reaction>
    <physiologicalReaction direction="left-to-right" evidence="10">
        <dbReference type="Rhea" id="RHEA:67549"/>
    </physiologicalReaction>
</comment>
<name>A0A0W0CEY3_CANGB</name>
<keyword evidence="8" id="KW-0653">Protein transport</keyword>
<dbReference type="VEuPathDB" id="FungiDB:CAGL0J07304g"/>
<dbReference type="InterPro" id="IPR038765">
    <property type="entry name" value="Papain-like_cys_pep_sf"/>
</dbReference>
<evidence type="ECO:0000256" key="8">
    <source>
        <dbReference type="ARBA" id="ARBA00022927"/>
    </source>
</evidence>
<dbReference type="EC" id="3.4.22.-" evidence="11"/>
<evidence type="ECO:0000256" key="7">
    <source>
        <dbReference type="ARBA" id="ARBA00022807"/>
    </source>
</evidence>
<organism evidence="13 14">
    <name type="scientific">Candida glabrata</name>
    <name type="common">Yeast</name>
    <name type="synonym">Torulopsis glabrata</name>
    <dbReference type="NCBI Taxonomy" id="5478"/>
    <lineage>
        <taxon>Eukaryota</taxon>
        <taxon>Fungi</taxon>
        <taxon>Dikarya</taxon>
        <taxon>Ascomycota</taxon>
        <taxon>Saccharomycotina</taxon>
        <taxon>Saccharomycetes</taxon>
        <taxon>Saccharomycetales</taxon>
        <taxon>Saccharomycetaceae</taxon>
        <taxon>Nakaseomyces</taxon>
    </lineage>
</organism>
<keyword evidence="11" id="KW-0539">Nucleus</keyword>
<dbReference type="GO" id="GO:0005739">
    <property type="term" value="C:mitochondrion"/>
    <property type="evidence" value="ECO:0007669"/>
    <property type="project" value="EnsemblFungi"/>
</dbReference>
<evidence type="ECO:0000259" key="12">
    <source>
        <dbReference type="Pfam" id="PF03416"/>
    </source>
</evidence>
<dbReference type="GO" id="GO:0016485">
    <property type="term" value="P:protein processing"/>
    <property type="evidence" value="ECO:0007669"/>
    <property type="project" value="TreeGrafter"/>
</dbReference>
<feature type="domain" description="Peptidase C54 catalytic" evidence="12">
    <location>
        <begin position="78"/>
        <end position="366"/>
    </location>
</feature>
<dbReference type="GO" id="GO:0034727">
    <property type="term" value="P:piecemeal microautophagy of the nucleus"/>
    <property type="evidence" value="ECO:0007669"/>
    <property type="project" value="EnsemblFungi"/>
</dbReference>
<gene>
    <name evidence="13" type="ORF">AO440_003078</name>
</gene>
<keyword evidence="9" id="KW-0072">Autophagy</keyword>
<comment type="function">
    <text evidence="11">Required for selective autophagic degradation of the nucleus (nucleophagy) as well as for mitophagy which contributes to regulate mitochondrial quantity and quality by eliminating the mitochondria to a basal level to fulfill cellular energy requirements and preventing excess ROS production.</text>
</comment>
<evidence type="ECO:0000256" key="11">
    <source>
        <dbReference type="RuleBase" id="RU363115"/>
    </source>
</evidence>
<dbReference type="GO" id="GO:0000423">
    <property type="term" value="P:mitophagy"/>
    <property type="evidence" value="ECO:0007669"/>
    <property type="project" value="TreeGrafter"/>
</dbReference>
<dbReference type="GO" id="GO:0035973">
    <property type="term" value="P:aggrephagy"/>
    <property type="evidence" value="ECO:0007669"/>
    <property type="project" value="TreeGrafter"/>
</dbReference>
<dbReference type="VEuPathDB" id="FungiDB:B1J91_J07304g"/>
<evidence type="ECO:0000256" key="3">
    <source>
        <dbReference type="ARBA" id="ARBA00022448"/>
    </source>
</evidence>
<evidence type="ECO:0000313" key="13">
    <source>
        <dbReference type="EMBL" id="KTB11175.1"/>
    </source>
</evidence>
<reference evidence="13 14" key="1">
    <citation type="submission" date="2015-10" db="EMBL/GenBank/DDBJ databases">
        <title>Draft genomes sequences of Candida glabrata isolates 1A, 1B, 2A, 2B, 3A and 3B.</title>
        <authorList>
            <person name="Haavelsrud O.E."/>
            <person name="Gaustad P."/>
        </authorList>
    </citation>
    <scope>NUCLEOTIDE SEQUENCE [LARGE SCALE GENOMIC DNA]</scope>
    <source>
        <strain evidence="13">910700640</strain>
    </source>
</reference>
<evidence type="ECO:0000256" key="4">
    <source>
        <dbReference type="ARBA" id="ARBA00022490"/>
    </source>
</evidence>